<gene>
    <name evidence="1" type="primary">yabJ_1</name>
    <name evidence="1" type="ORF">LEUCIP111803_00365</name>
</gene>
<dbReference type="CDD" id="cd00448">
    <property type="entry name" value="YjgF_YER057c_UK114_family"/>
    <property type="match status" value="1"/>
</dbReference>
<evidence type="ECO:0000313" key="1">
    <source>
        <dbReference type="EMBL" id="CAG7600204.1"/>
    </source>
</evidence>
<dbReference type="Pfam" id="PF01042">
    <property type="entry name" value="Ribonuc_L-PSP"/>
    <property type="match status" value="1"/>
</dbReference>
<proteinExistence type="predicted"/>
<dbReference type="EC" id="3.5.99.10" evidence="1"/>
<dbReference type="EMBL" id="CAJVAP010000003">
    <property type="protein sequence ID" value="CAG7600204.1"/>
    <property type="molecule type" value="Genomic_DNA"/>
</dbReference>
<organism evidence="1 2">
    <name type="scientific">Leucobacter soli</name>
    <dbReference type="NCBI Taxonomy" id="2812850"/>
    <lineage>
        <taxon>Bacteria</taxon>
        <taxon>Bacillati</taxon>
        <taxon>Actinomycetota</taxon>
        <taxon>Actinomycetes</taxon>
        <taxon>Micrococcales</taxon>
        <taxon>Microbacteriaceae</taxon>
        <taxon>Leucobacter</taxon>
    </lineage>
</organism>
<keyword evidence="2" id="KW-1185">Reference proteome</keyword>
<dbReference type="GO" id="GO:0005829">
    <property type="term" value="C:cytosol"/>
    <property type="evidence" value="ECO:0007669"/>
    <property type="project" value="TreeGrafter"/>
</dbReference>
<dbReference type="RefSeq" id="WP_218114015.1">
    <property type="nucleotide sequence ID" value="NZ_CAJVAP010000003.1"/>
</dbReference>
<dbReference type="InterPro" id="IPR006175">
    <property type="entry name" value="YjgF/YER057c/UK114"/>
</dbReference>
<protein>
    <submittedName>
        <fullName evidence="1">2-iminobutanoate/2-iminopropanoate deaminase</fullName>
        <ecNumber evidence="1">3.5.99.10</ecNumber>
    </submittedName>
</protein>
<accession>A0A916NL31</accession>
<dbReference type="AlphaFoldDB" id="A0A916NL31"/>
<comment type="caution">
    <text evidence="1">The sequence shown here is derived from an EMBL/GenBank/DDBJ whole genome shotgun (WGS) entry which is preliminary data.</text>
</comment>
<evidence type="ECO:0000313" key="2">
    <source>
        <dbReference type="Proteomes" id="UP000693892"/>
    </source>
</evidence>
<dbReference type="Proteomes" id="UP000693892">
    <property type="component" value="Unassembled WGS sequence"/>
</dbReference>
<sequence length="129" mass="13895">MVTNDVEWFPIPGKEELNLPLSQGAASGNLVVMTQVPQQEDGTMNLGTIEEQTRQVLSNFKTELEKVGSGLDKVLTITVYVTDIEEFPGVAKVWGEFYQGRGPGRATVAVAGLTPPGLKVEMTAFAVRG</sequence>
<dbReference type="PANTHER" id="PTHR11803:SF39">
    <property type="entry name" value="2-IMINOBUTANOATE_2-IMINOPROPANOATE DEAMINASE"/>
    <property type="match status" value="1"/>
</dbReference>
<dbReference type="GO" id="GO:0120241">
    <property type="term" value="F:2-iminobutanoate/2-iminopropanoate deaminase"/>
    <property type="evidence" value="ECO:0007669"/>
    <property type="project" value="UniProtKB-EC"/>
</dbReference>
<keyword evidence="1" id="KW-0378">Hydrolase</keyword>
<name>A0A916NL31_9MICO</name>
<dbReference type="PANTHER" id="PTHR11803">
    <property type="entry name" value="2-IMINOBUTANOATE/2-IMINOPROPANOATE DEAMINASE RIDA"/>
    <property type="match status" value="1"/>
</dbReference>
<reference evidence="1" key="1">
    <citation type="submission" date="2021-06" db="EMBL/GenBank/DDBJ databases">
        <authorList>
            <person name="Criscuolo A."/>
        </authorList>
    </citation>
    <scope>NUCLEOTIDE SEQUENCE</scope>
    <source>
        <strain evidence="1">CIP111803</strain>
    </source>
</reference>